<protein>
    <submittedName>
        <fullName evidence="7">Putative cytochrome b5-like heme steroid binding domain-containing protein</fullName>
    </submittedName>
</protein>
<evidence type="ECO:0000256" key="1">
    <source>
        <dbReference type="ARBA" id="ARBA00022617"/>
    </source>
</evidence>
<dbReference type="PANTHER" id="PTHR46237">
    <property type="entry name" value="CYTOCHROME B5 REDUCTASE 4 FAMILY MEMBER"/>
    <property type="match status" value="1"/>
</dbReference>
<dbReference type="Pfam" id="PF00173">
    <property type="entry name" value="Cyt-b5"/>
    <property type="match status" value="1"/>
</dbReference>
<dbReference type="PROSITE" id="PS50255">
    <property type="entry name" value="CYTOCHROME_B5_2"/>
    <property type="match status" value="1"/>
</dbReference>
<evidence type="ECO:0000256" key="2">
    <source>
        <dbReference type="ARBA" id="ARBA00022723"/>
    </source>
</evidence>
<organism evidence="7 8">
    <name type="scientific">Eutypa lata (strain UCR-EL1)</name>
    <name type="common">Grapevine dieback disease fungus</name>
    <name type="synonym">Eutypa armeniacae</name>
    <dbReference type="NCBI Taxonomy" id="1287681"/>
    <lineage>
        <taxon>Eukaryota</taxon>
        <taxon>Fungi</taxon>
        <taxon>Dikarya</taxon>
        <taxon>Ascomycota</taxon>
        <taxon>Pezizomycotina</taxon>
        <taxon>Sordariomycetes</taxon>
        <taxon>Xylariomycetidae</taxon>
        <taxon>Xylariales</taxon>
        <taxon>Diatrypaceae</taxon>
        <taxon>Eutypa</taxon>
    </lineage>
</organism>
<dbReference type="EMBL" id="KB706884">
    <property type="protein sequence ID" value="EMR65358.1"/>
    <property type="molecule type" value="Genomic_DNA"/>
</dbReference>
<dbReference type="PRINTS" id="PR00363">
    <property type="entry name" value="CYTOCHROMEB5"/>
</dbReference>
<dbReference type="STRING" id="1287681.M7SLT6"/>
<dbReference type="eggNOG" id="KOG0536">
    <property type="taxonomic scope" value="Eukaryota"/>
</dbReference>
<dbReference type="GO" id="GO:0046872">
    <property type="term" value="F:metal ion binding"/>
    <property type="evidence" value="ECO:0007669"/>
    <property type="project" value="UniProtKB-UniRule"/>
</dbReference>
<feature type="region of interest" description="Disordered" evidence="5">
    <location>
        <begin position="1"/>
        <end position="65"/>
    </location>
</feature>
<dbReference type="AlphaFoldDB" id="M7SLT6"/>
<evidence type="ECO:0000256" key="3">
    <source>
        <dbReference type="ARBA" id="ARBA00023004"/>
    </source>
</evidence>
<dbReference type="HOGENOM" id="CLU_046313_2_2_1"/>
<keyword evidence="2 4" id="KW-0479">Metal-binding</keyword>
<gene>
    <name evidence="7" type="ORF">UCREL1_7663</name>
</gene>
<dbReference type="OMA" id="YCITDYL"/>
<dbReference type="GO" id="GO:0020037">
    <property type="term" value="F:heme binding"/>
    <property type="evidence" value="ECO:0007669"/>
    <property type="project" value="UniProtKB-UniRule"/>
</dbReference>
<dbReference type="PROSITE" id="PS00191">
    <property type="entry name" value="CYTOCHROME_B5_1"/>
    <property type="match status" value="1"/>
</dbReference>
<dbReference type="PANTHER" id="PTHR46237:SF1">
    <property type="entry name" value="CYTOCHROME B5 REDUCTASE 4"/>
    <property type="match status" value="1"/>
</dbReference>
<dbReference type="SMART" id="SM01117">
    <property type="entry name" value="Cyt-b5"/>
    <property type="match status" value="1"/>
</dbReference>
<evidence type="ECO:0000256" key="4">
    <source>
        <dbReference type="RuleBase" id="RU362121"/>
    </source>
</evidence>
<name>M7SLT6_EUTLA</name>
<keyword evidence="8" id="KW-1185">Reference proteome</keyword>
<dbReference type="KEGG" id="ela:UCREL1_7663"/>
<evidence type="ECO:0000313" key="7">
    <source>
        <dbReference type="EMBL" id="EMR65358.1"/>
    </source>
</evidence>
<feature type="compositionally biased region" description="Polar residues" evidence="5">
    <location>
        <begin position="1"/>
        <end position="14"/>
    </location>
</feature>
<sequence length="193" mass="20447">MFPSLTAPTISTGALSVPGAARPSPLPQRTQQQHARQPGTSTLAPPPTHSSKPSKPSRKVTLEPGCSPLDWARLANSPTSDLRNLPPNTPYLRVPPSLLKAQNGRRGRDAWTAMGGRVYNVSPYLKFHPGGEAELLRGAGRDGTRLFGEVHPWVNYETMLASCLIGVLVAEGEEKTGSDAVGGGGGGEMDEMD</sequence>
<dbReference type="GO" id="GO:0005737">
    <property type="term" value="C:cytoplasm"/>
    <property type="evidence" value="ECO:0007669"/>
    <property type="project" value="TreeGrafter"/>
</dbReference>
<dbReference type="SUPFAM" id="SSF55856">
    <property type="entry name" value="Cytochrome b5-like heme/steroid binding domain"/>
    <property type="match status" value="1"/>
</dbReference>
<evidence type="ECO:0000256" key="5">
    <source>
        <dbReference type="SAM" id="MobiDB-lite"/>
    </source>
</evidence>
<dbReference type="FunFam" id="3.10.120.10:FF:000001">
    <property type="entry name" value="Cytochrome b5 reductase 4"/>
    <property type="match status" value="1"/>
</dbReference>
<feature type="compositionally biased region" description="Polar residues" evidence="5">
    <location>
        <begin position="27"/>
        <end position="43"/>
    </location>
</feature>
<reference evidence="8" key="1">
    <citation type="journal article" date="2013" name="Genome Announc.">
        <title>Draft genome sequence of the grapevine dieback fungus Eutypa lata UCR-EL1.</title>
        <authorList>
            <person name="Blanco-Ulate B."/>
            <person name="Rolshausen P.E."/>
            <person name="Cantu D."/>
        </authorList>
    </citation>
    <scope>NUCLEOTIDE SEQUENCE [LARGE SCALE GENOMIC DNA]</scope>
    <source>
        <strain evidence="8">UCR-EL1</strain>
    </source>
</reference>
<keyword evidence="1 4" id="KW-0349">Heme</keyword>
<comment type="similarity">
    <text evidence="4">Belongs to the cytochrome b5 family.</text>
</comment>
<accession>M7SLT6</accession>
<evidence type="ECO:0000313" key="8">
    <source>
        <dbReference type="Proteomes" id="UP000012174"/>
    </source>
</evidence>
<dbReference type="InterPro" id="IPR051872">
    <property type="entry name" value="Cytochrome_b5/Flavoprotein_Rdt"/>
</dbReference>
<dbReference type="InterPro" id="IPR036400">
    <property type="entry name" value="Cyt_B5-like_heme/steroid_sf"/>
</dbReference>
<dbReference type="Gene3D" id="3.10.120.10">
    <property type="entry name" value="Cytochrome b5-like heme/steroid binding domain"/>
    <property type="match status" value="1"/>
</dbReference>
<dbReference type="GO" id="GO:0004128">
    <property type="term" value="F:cytochrome-b5 reductase activity, acting on NAD(P)H"/>
    <property type="evidence" value="ECO:0007669"/>
    <property type="project" value="TreeGrafter"/>
</dbReference>
<dbReference type="OrthoDB" id="432299at2759"/>
<dbReference type="Proteomes" id="UP000012174">
    <property type="component" value="Unassembled WGS sequence"/>
</dbReference>
<dbReference type="InterPro" id="IPR018506">
    <property type="entry name" value="Cyt_B5_heme-BS"/>
</dbReference>
<keyword evidence="3 4" id="KW-0408">Iron</keyword>
<proteinExistence type="inferred from homology"/>
<evidence type="ECO:0000259" key="6">
    <source>
        <dbReference type="PROSITE" id="PS50255"/>
    </source>
</evidence>
<feature type="domain" description="Cytochrome b5 heme-binding" evidence="6">
    <location>
        <begin position="99"/>
        <end position="169"/>
    </location>
</feature>
<dbReference type="InterPro" id="IPR001199">
    <property type="entry name" value="Cyt_B5-like_heme/steroid-bd"/>
</dbReference>